<dbReference type="PANTHER" id="PTHR47942">
    <property type="entry name" value="TETRATRICOPEPTIDE REPEAT (TPR)-LIKE SUPERFAMILY PROTEIN-RELATED"/>
    <property type="match status" value="1"/>
</dbReference>
<feature type="compositionally biased region" description="Polar residues" evidence="2">
    <location>
        <begin position="554"/>
        <end position="570"/>
    </location>
</feature>
<reference evidence="3 4" key="1">
    <citation type="journal article" date="2018" name="Evol. Lett.">
        <title>Horizontal gene cluster transfer increased hallucinogenic mushroom diversity.</title>
        <authorList>
            <person name="Reynolds H.T."/>
            <person name="Vijayakumar V."/>
            <person name="Gluck-Thaler E."/>
            <person name="Korotkin H.B."/>
            <person name="Matheny P.B."/>
            <person name="Slot J.C."/>
        </authorList>
    </citation>
    <scope>NUCLEOTIDE SEQUENCE [LARGE SCALE GENOMIC DNA]</scope>
    <source>
        <strain evidence="3 4">2629</strain>
    </source>
</reference>
<comment type="caution">
    <text evidence="3">The sequence shown here is derived from an EMBL/GenBank/DDBJ whole genome shotgun (WGS) entry which is preliminary data.</text>
</comment>
<dbReference type="InParanoid" id="A0A409W5K8"/>
<sequence length="716" mass="79089">MLISTANLPPALLDLTWSRLTSTAVPVVAARVLKWQTGALRRAHGLAAEQAPLPGSFQSLQTQVAEETSRPLSRFHGALAVRPGMQQSKNQGLNPIDELERRVKALEETIDAEEAGFEPAFYSEQDLLSFYEDVLAVPTVETEQKPDVEAERRIAEAKRQEDAILISQLRERLCHNDVPPDVAYRHVLMKASEVASKVDEAKKLAGSGTSSLVVPVGVLTPREAEALLRTSTDQRDLSASVMVLDVIKSFNLPYPDDAVTNVLKVCAENGTGEVANSIIANHAGGTQPFFRGPIPVLTASAFNPDSTTELQRHYHIQAHLREEGWKPLPDNALALLHHYEDKNTPAPMKTYTSAITSLFSRPLSTSRAHAWDLFSHMRYAAHPEPDTLLYTLMIRACANPVSTKYPSEPERALDLWTEMTVDHKLIPTTGSYNAIILACAKSGTKTYVNEAFRLARQMLDSHRDAKGISPYRPDRSTFRALLEGTKRIGDLGRTRWILAEMVKLTNQSLEQEAVYGPQEPLIDADIMTHVFHAYASYKPPFIRSATVLVDSGKPENTQVSAKETSASSEGTEIAAGEQPSCENLRVTQDSASGPSFAHLPPQSREEVIREAEFLFNSCVEGKEWAPQARESDGSLISGALRHVRPTASLFGAYMSVLFKHASLERAREAFWTWHQLWAEPPAGIQKGTPAEISRNYVEALERCGNAKRGHDREIAL</sequence>
<dbReference type="AlphaFoldDB" id="A0A409W5K8"/>
<dbReference type="PANTHER" id="PTHR47942:SF63">
    <property type="entry name" value="PENTATRICOPEPTIDE REPEAT-CONTAINING PROTEIN"/>
    <property type="match status" value="1"/>
</dbReference>
<dbReference type="InterPro" id="IPR011990">
    <property type="entry name" value="TPR-like_helical_dom_sf"/>
</dbReference>
<dbReference type="STRING" id="181874.A0A409W5K8"/>
<dbReference type="OrthoDB" id="5588846at2759"/>
<evidence type="ECO:0000313" key="3">
    <source>
        <dbReference type="EMBL" id="PPQ73803.1"/>
    </source>
</evidence>
<evidence type="ECO:0000256" key="2">
    <source>
        <dbReference type="SAM" id="MobiDB-lite"/>
    </source>
</evidence>
<dbReference type="InterPro" id="IPR051222">
    <property type="entry name" value="PPR/CCM1_RNA-binding"/>
</dbReference>
<accession>A0A409W5K8</accession>
<keyword evidence="4" id="KW-1185">Reference proteome</keyword>
<dbReference type="Proteomes" id="UP000284842">
    <property type="component" value="Unassembled WGS sequence"/>
</dbReference>
<feature type="non-terminal residue" evidence="3">
    <location>
        <position position="716"/>
    </location>
</feature>
<organism evidence="3 4">
    <name type="scientific">Panaeolus cyanescens</name>
    <dbReference type="NCBI Taxonomy" id="181874"/>
    <lineage>
        <taxon>Eukaryota</taxon>
        <taxon>Fungi</taxon>
        <taxon>Dikarya</taxon>
        <taxon>Basidiomycota</taxon>
        <taxon>Agaricomycotina</taxon>
        <taxon>Agaricomycetes</taxon>
        <taxon>Agaricomycetidae</taxon>
        <taxon>Agaricales</taxon>
        <taxon>Agaricineae</taxon>
        <taxon>Galeropsidaceae</taxon>
        <taxon>Panaeolus</taxon>
    </lineage>
</organism>
<evidence type="ECO:0000313" key="4">
    <source>
        <dbReference type="Proteomes" id="UP000284842"/>
    </source>
</evidence>
<protein>
    <submittedName>
        <fullName evidence="3">Uncharacterized protein</fullName>
    </submittedName>
</protein>
<feature type="region of interest" description="Disordered" evidence="2">
    <location>
        <begin position="554"/>
        <end position="574"/>
    </location>
</feature>
<proteinExistence type="predicted"/>
<keyword evidence="1" id="KW-0677">Repeat</keyword>
<gene>
    <name evidence="3" type="ORF">CVT24_007255</name>
</gene>
<dbReference type="Gene3D" id="1.25.40.10">
    <property type="entry name" value="Tetratricopeptide repeat domain"/>
    <property type="match status" value="1"/>
</dbReference>
<dbReference type="EMBL" id="NHTK01005795">
    <property type="protein sequence ID" value="PPQ73803.1"/>
    <property type="molecule type" value="Genomic_DNA"/>
</dbReference>
<name>A0A409W5K8_9AGAR</name>
<evidence type="ECO:0000256" key="1">
    <source>
        <dbReference type="ARBA" id="ARBA00022737"/>
    </source>
</evidence>